<dbReference type="AlphaFoldDB" id="A0AAN6TVS7"/>
<dbReference type="GO" id="GO:0046872">
    <property type="term" value="F:metal ion binding"/>
    <property type="evidence" value="ECO:0007669"/>
    <property type="project" value="UniProtKB-KW"/>
</dbReference>
<gene>
    <name evidence="4" type="ORF">N657DRAFT_135863</name>
</gene>
<keyword evidence="2" id="KW-0479">Metal-binding</keyword>
<sequence>MRSLEQPIRPFPVLDDTRPDDMSLPAFMVSTTRGFLPRMDPIVALPPEFEALESILQRMPVKTLVGEPGLLAVGKLGETVTTELPDLTDAVDKYRANLPLMNALYRDYSFLASAYLLEPCHERFVRGEGYGLARDVLPANIARPIAKCADLCGFKPFMEYAGSYALFNYRLVDPSAGLASSNLRLIRAFEHGLDPTSSEAGFVLVHIEMVKHSGPLVAGAVACIEACASSLTPSALPESPPPRQALNAALSTVLSSLQKINATMETMWSRSRPTEYTSFRTFIFGITSQSMFPNGVLYEGVPNLSPNNRASFRGESGANDSMIPLVDNLLSIPMPTTPLTEILQDFRSYRPGEHRRFLEWVKSAGVSAGLKDWALALAHDPPSFTPVDGTEKNDEEDEQAKTETRALWIKVLDQVRDFRWRHWCFAREYILKRTSHPTATGGSPIVTWLPNQLAAVMDEMVRVYEAVGGGLGQEVEGIMDLVGRQRDMLRKEVRKFCEERGVTGDGV</sequence>
<dbReference type="GeneID" id="87822675"/>
<evidence type="ECO:0000256" key="3">
    <source>
        <dbReference type="ARBA" id="ARBA00023004"/>
    </source>
</evidence>
<accession>A0AAN6TVS7</accession>
<protein>
    <submittedName>
        <fullName evidence="4">Uncharacterized protein</fullName>
    </submittedName>
</protein>
<dbReference type="EMBL" id="MU853235">
    <property type="protein sequence ID" value="KAK4121091.1"/>
    <property type="molecule type" value="Genomic_DNA"/>
</dbReference>
<dbReference type="GO" id="GO:0019441">
    <property type="term" value="P:L-tryptophan catabolic process to kynurenine"/>
    <property type="evidence" value="ECO:0007669"/>
    <property type="project" value="InterPro"/>
</dbReference>
<keyword evidence="5" id="KW-1185">Reference proteome</keyword>
<evidence type="ECO:0000256" key="2">
    <source>
        <dbReference type="ARBA" id="ARBA00022723"/>
    </source>
</evidence>
<dbReference type="Proteomes" id="UP001302602">
    <property type="component" value="Unassembled WGS sequence"/>
</dbReference>
<dbReference type="InterPro" id="IPR000898">
    <property type="entry name" value="Indolamine_dOase"/>
</dbReference>
<keyword evidence="3" id="KW-0408">Iron</keyword>
<dbReference type="RefSeq" id="XP_062644862.1">
    <property type="nucleotide sequence ID" value="XM_062785909.1"/>
</dbReference>
<dbReference type="Pfam" id="PF01231">
    <property type="entry name" value="IDO"/>
    <property type="match status" value="1"/>
</dbReference>
<dbReference type="InterPro" id="IPR037217">
    <property type="entry name" value="Trp/Indoleamine_2_3_dOase-like"/>
</dbReference>
<dbReference type="PANTHER" id="PTHR28657">
    <property type="entry name" value="INDOLEAMINE 2,3-DIOXYGENASE"/>
    <property type="match status" value="1"/>
</dbReference>
<organism evidence="4 5">
    <name type="scientific">Parathielavia appendiculata</name>
    <dbReference type="NCBI Taxonomy" id="2587402"/>
    <lineage>
        <taxon>Eukaryota</taxon>
        <taxon>Fungi</taxon>
        <taxon>Dikarya</taxon>
        <taxon>Ascomycota</taxon>
        <taxon>Pezizomycotina</taxon>
        <taxon>Sordariomycetes</taxon>
        <taxon>Sordariomycetidae</taxon>
        <taxon>Sordariales</taxon>
        <taxon>Chaetomiaceae</taxon>
        <taxon>Parathielavia</taxon>
    </lineage>
</organism>
<dbReference type="PANTHER" id="PTHR28657:SF3">
    <property type="entry name" value="INDOLEAMINE 2,3-DIOXYGENASE"/>
    <property type="match status" value="1"/>
</dbReference>
<dbReference type="GO" id="GO:0020037">
    <property type="term" value="F:heme binding"/>
    <property type="evidence" value="ECO:0007669"/>
    <property type="project" value="InterPro"/>
</dbReference>
<evidence type="ECO:0000313" key="5">
    <source>
        <dbReference type="Proteomes" id="UP001302602"/>
    </source>
</evidence>
<evidence type="ECO:0000256" key="1">
    <source>
        <dbReference type="ARBA" id="ARBA00007119"/>
    </source>
</evidence>
<evidence type="ECO:0000313" key="4">
    <source>
        <dbReference type="EMBL" id="KAK4121091.1"/>
    </source>
</evidence>
<proteinExistence type="inferred from homology"/>
<dbReference type="GO" id="GO:0016702">
    <property type="term" value="F:oxidoreductase activity, acting on single donors with incorporation of molecular oxygen, incorporation of two atoms of oxygen"/>
    <property type="evidence" value="ECO:0007669"/>
    <property type="project" value="UniProtKB-ARBA"/>
</dbReference>
<comment type="caution">
    <text evidence="4">The sequence shown here is derived from an EMBL/GenBank/DDBJ whole genome shotgun (WGS) entry which is preliminary data.</text>
</comment>
<dbReference type="SUPFAM" id="SSF140959">
    <property type="entry name" value="Indolic compounds 2,3-dioxygenase-like"/>
    <property type="match status" value="1"/>
</dbReference>
<comment type="similarity">
    <text evidence="1">Belongs to the indoleamine 2,3-dioxygenase family.</text>
</comment>
<name>A0AAN6TVS7_9PEZI</name>
<reference evidence="4" key="2">
    <citation type="submission" date="2023-05" db="EMBL/GenBank/DDBJ databases">
        <authorList>
            <consortium name="Lawrence Berkeley National Laboratory"/>
            <person name="Steindorff A."/>
            <person name="Hensen N."/>
            <person name="Bonometti L."/>
            <person name="Westerberg I."/>
            <person name="Brannstrom I.O."/>
            <person name="Guillou S."/>
            <person name="Cros-Aarteil S."/>
            <person name="Calhoun S."/>
            <person name="Haridas S."/>
            <person name="Kuo A."/>
            <person name="Mondo S."/>
            <person name="Pangilinan J."/>
            <person name="Riley R."/>
            <person name="Labutti K."/>
            <person name="Andreopoulos B."/>
            <person name="Lipzen A."/>
            <person name="Chen C."/>
            <person name="Yanf M."/>
            <person name="Daum C."/>
            <person name="Ng V."/>
            <person name="Clum A."/>
            <person name="Ohm R."/>
            <person name="Martin F."/>
            <person name="Silar P."/>
            <person name="Natvig D."/>
            <person name="Lalanne C."/>
            <person name="Gautier V."/>
            <person name="Ament-Velasquez S.L."/>
            <person name="Kruys A."/>
            <person name="Hutchinson M.I."/>
            <person name="Powell A.J."/>
            <person name="Barry K."/>
            <person name="Miller A.N."/>
            <person name="Grigoriev I.V."/>
            <person name="Debuchy R."/>
            <person name="Gladieux P."/>
            <person name="Thoren M.H."/>
            <person name="Johannesson H."/>
        </authorList>
    </citation>
    <scope>NUCLEOTIDE SEQUENCE</scope>
    <source>
        <strain evidence="4">CBS 731.68</strain>
    </source>
</reference>
<reference evidence="4" key="1">
    <citation type="journal article" date="2023" name="Mol. Phylogenet. Evol.">
        <title>Genome-scale phylogeny and comparative genomics of the fungal order Sordariales.</title>
        <authorList>
            <person name="Hensen N."/>
            <person name="Bonometti L."/>
            <person name="Westerberg I."/>
            <person name="Brannstrom I.O."/>
            <person name="Guillou S."/>
            <person name="Cros-Aarteil S."/>
            <person name="Calhoun S."/>
            <person name="Haridas S."/>
            <person name="Kuo A."/>
            <person name="Mondo S."/>
            <person name="Pangilinan J."/>
            <person name="Riley R."/>
            <person name="LaButti K."/>
            <person name="Andreopoulos B."/>
            <person name="Lipzen A."/>
            <person name="Chen C."/>
            <person name="Yan M."/>
            <person name="Daum C."/>
            <person name="Ng V."/>
            <person name="Clum A."/>
            <person name="Steindorff A."/>
            <person name="Ohm R.A."/>
            <person name="Martin F."/>
            <person name="Silar P."/>
            <person name="Natvig D.O."/>
            <person name="Lalanne C."/>
            <person name="Gautier V."/>
            <person name="Ament-Velasquez S.L."/>
            <person name="Kruys A."/>
            <person name="Hutchinson M.I."/>
            <person name="Powell A.J."/>
            <person name="Barry K."/>
            <person name="Miller A.N."/>
            <person name="Grigoriev I.V."/>
            <person name="Debuchy R."/>
            <person name="Gladieux P."/>
            <person name="Hiltunen Thoren M."/>
            <person name="Johannesson H."/>
        </authorList>
    </citation>
    <scope>NUCLEOTIDE SEQUENCE</scope>
    <source>
        <strain evidence="4">CBS 731.68</strain>
    </source>
</reference>
<dbReference type="Gene3D" id="1.20.58.480">
    <property type="match status" value="1"/>
</dbReference>
<dbReference type="FunFam" id="1.20.58.480:FF:000005">
    <property type="entry name" value="Indoleamine 2,3-dioxygenase family protein"/>
    <property type="match status" value="1"/>
</dbReference>